<dbReference type="AlphaFoldDB" id="A0AAN7NP92"/>
<sequence>MGSAQCAVCGSEGLFDATPFGVPNISKDSLNALLFKKNVQVLECVQRRATKLVTGLEGMSCEERLRTLGLSSLEKRSLRGDLIALYSSPRRKSGEGGADLFSLVPSDRTHENGSKLHQGRFRLDIRKHFFTERVVKHWNRLPREVVNAPSLSVFKRHLDNALNNML</sequence>
<evidence type="ECO:0000313" key="1">
    <source>
        <dbReference type="EMBL" id="KAK4829062.1"/>
    </source>
</evidence>
<organism evidence="1 2">
    <name type="scientific">Mycteria americana</name>
    <name type="common">Wood stork</name>
    <dbReference type="NCBI Taxonomy" id="33587"/>
    <lineage>
        <taxon>Eukaryota</taxon>
        <taxon>Metazoa</taxon>
        <taxon>Chordata</taxon>
        <taxon>Craniata</taxon>
        <taxon>Vertebrata</taxon>
        <taxon>Euteleostomi</taxon>
        <taxon>Archelosauria</taxon>
        <taxon>Archosauria</taxon>
        <taxon>Dinosauria</taxon>
        <taxon>Saurischia</taxon>
        <taxon>Theropoda</taxon>
        <taxon>Coelurosauria</taxon>
        <taxon>Aves</taxon>
        <taxon>Neognathae</taxon>
        <taxon>Neoaves</taxon>
        <taxon>Aequornithes</taxon>
        <taxon>Ciconiiformes</taxon>
        <taxon>Ciconiidae</taxon>
        <taxon>Mycteria</taxon>
    </lineage>
</organism>
<keyword evidence="2" id="KW-1185">Reference proteome</keyword>
<reference evidence="1 2" key="1">
    <citation type="journal article" date="2023" name="J. Hered.">
        <title>Chromosome-level genome of the wood stork (Mycteria americana) provides insight into avian chromosome evolution.</title>
        <authorList>
            <person name="Flamio R. Jr."/>
            <person name="Ramstad K.M."/>
        </authorList>
    </citation>
    <scope>NUCLEOTIDE SEQUENCE [LARGE SCALE GENOMIC DNA]</scope>
    <source>
        <strain evidence="1">JAX WOST 10</strain>
    </source>
</reference>
<evidence type="ECO:0000313" key="2">
    <source>
        <dbReference type="Proteomes" id="UP001333110"/>
    </source>
</evidence>
<proteinExistence type="predicted"/>
<comment type="caution">
    <text evidence="1">The sequence shown here is derived from an EMBL/GenBank/DDBJ whole genome shotgun (WGS) entry which is preliminary data.</text>
</comment>
<name>A0AAN7NP92_MYCAM</name>
<protein>
    <submittedName>
        <fullName evidence="1">Uncharacterized protein</fullName>
    </submittedName>
</protein>
<dbReference type="EMBL" id="JAUNZN010000001">
    <property type="protein sequence ID" value="KAK4829062.1"/>
    <property type="molecule type" value="Genomic_DNA"/>
</dbReference>
<dbReference type="Proteomes" id="UP001333110">
    <property type="component" value="Unassembled WGS sequence"/>
</dbReference>
<gene>
    <name evidence="1" type="ORF">QYF61_001867</name>
</gene>
<accession>A0AAN7NP92</accession>